<gene>
    <name evidence="10" type="ORF">U5T69_19570</name>
</gene>
<dbReference type="SUPFAM" id="SSF161098">
    <property type="entry name" value="MetI-like"/>
    <property type="match status" value="1"/>
</dbReference>
<feature type="transmembrane region" description="Helical" evidence="8">
    <location>
        <begin position="98"/>
        <end position="119"/>
    </location>
</feature>
<comment type="caution">
    <text evidence="10">The sequence shown here is derived from an EMBL/GenBank/DDBJ whole genome shotgun (WGS) entry which is preliminary data.</text>
</comment>
<keyword evidence="11" id="KW-1185">Reference proteome</keyword>
<comment type="subcellular location">
    <subcellularLocation>
        <location evidence="1">Cell inner membrane</location>
        <topology evidence="1">Multi-pass membrane protein</topology>
    </subcellularLocation>
    <subcellularLocation>
        <location evidence="8">Cell membrane</location>
        <topology evidence="8">Multi-pass membrane protein</topology>
    </subcellularLocation>
</comment>
<keyword evidence="7 8" id="KW-0472">Membrane</keyword>
<evidence type="ECO:0000256" key="6">
    <source>
        <dbReference type="ARBA" id="ARBA00022989"/>
    </source>
</evidence>
<evidence type="ECO:0000256" key="7">
    <source>
        <dbReference type="ARBA" id="ARBA00023136"/>
    </source>
</evidence>
<dbReference type="Proteomes" id="UP001324595">
    <property type="component" value="Unassembled WGS sequence"/>
</dbReference>
<dbReference type="PROSITE" id="PS50928">
    <property type="entry name" value="ABC_TM1"/>
    <property type="match status" value="1"/>
</dbReference>
<feature type="domain" description="ABC transmembrane type-1" evidence="9">
    <location>
        <begin position="60"/>
        <end position="248"/>
    </location>
</feature>
<dbReference type="Pfam" id="PF00528">
    <property type="entry name" value="BPD_transp_1"/>
    <property type="match status" value="1"/>
</dbReference>
<accession>A0ABU5X8U5</accession>
<evidence type="ECO:0000313" key="10">
    <source>
        <dbReference type="EMBL" id="MEB2665315.1"/>
    </source>
</evidence>
<dbReference type="PANTHER" id="PTHR43357">
    <property type="entry name" value="INNER MEMBRANE ABC TRANSPORTER PERMEASE PROTEIN YDCV"/>
    <property type="match status" value="1"/>
</dbReference>
<feature type="transmembrane region" description="Helical" evidence="8">
    <location>
        <begin position="184"/>
        <end position="208"/>
    </location>
</feature>
<feature type="transmembrane region" description="Helical" evidence="8">
    <location>
        <begin position="125"/>
        <end position="144"/>
    </location>
</feature>
<organism evidence="10 11">
    <name type="scientific">Bordetella parapertussis</name>
    <dbReference type="NCBI Taxonomy" id="519"/>
    <lineage>
        <taxon>Bacteria</taxon>
        <taxon>Pseudomonadati</taxon>
        <taxon>Pseudomonadota</taxon>
        <taxon>Betaproteobacteria</taxon>
        <taxon>Burkholderiales</taxon>
        <taxon>Alcaligenaceae</taxon>
        <taxon>Bordetella</taxon>
    </lineage>
</organism>
<dbReference type="RefSeq" id="WP_010928736.1">
    <property type="nucleotide sequence ID" value="NZ_AP019378.2"/>
</dbReference>
<keyword evidence="6 8" id="KW-1133">Transmembrane helix</keyword>
<feature type="transmembrane region" description="Helical" evidence="8">
    <location>
        <begin position="53"/>
        <end position="86"/>
    </location>
</feature>
<protein>
    <submittedName>
        <fullName evidence="10">ABC transporter permease subunit</fullName>
    </submittedName>
</protein>
<reference evidence="10 11" key="1">
    <citation type="submission" date="2023-12" db="EMBL/GenBank/DDBJ databases">
        <title>Draft Genome Sequences of Bordetella parapertussis clinical Isolates from Colombia, 2023.</title>
        <authorList>
            <person name="Montilla E.A."/>
            <person name="Rojas F."/>
            <person name="Vargas M.N."/>
            <person name="Bonilla V."/>
            <person name="Duarte C."/>
        </authorList>
    </citation>
    <scope>NUCLEOTIDE SEQUENCE [LARGE SCALE GENOMIC DNA]</scope>
    <source>
        <strain evidence="10 11">320001806</strain>
    </source>
</reference>
<keyword evidence="3" id="KW-1003">Cell membrane</keyword>
<dbReference type="GeneID" id="93204575"/>
<proteinExistence type="inferred from homology"/>
<keyword evidence="2 8" id="KW-0813">Transport</keyword>
<dbReference type="InterPro" id="IPR035906">
    <property type="entry name" value="MetI-like_sf"/>
</dbReference>
<dbReference type="InterPro" id="IPR000515">
    <property type="entry name" value="MetI-like"/>
</dbReference>
<feature type="transmembrane region" description="Helical" evidence="8">
    <location>
        <begin position="228"/>
        <end position="248"/>
    </location>
</feature>
<evidence type="ECO:0000256" key="4">
    <source>
        <dbReference type="ARBA" id="ARBA00022519"/>
    </source>
</evidence>
<dbReference type="CDD" id="cd06261">
    <property type="entry name" value="TM_PBP2"/>
    <property type="match status" value="1"/>
</dbReference>
<name>A0ABU5X8U5_BORPP</name>
<keyword evidence="4" id="KW-0997">Cell inner membrane</keyword>
<dbReference type="PANTHER" id="PTHR43357:SF4">
    <property type="entry name" value="INNER MEMBRANE ABC TRANSPORTER PERMEASE PROTEIN YDCV"/>
    <property type="match status" value="1"/>
</dbReference>
<keyword evidence="5 8" id="KW-0812">Transmembrane</keyword>
<evidence type="ECO:0000313" key="11">
    <source>
        <dbReference type="Proteomes" id="UP001324595"/>
    </source>
</evidence>
<dbReference type="EMBL" id="JAXUBE010000114">
    <property type="protein sequence ID" value="MEB2665315.1"/>
    <property type="molecule type" value="Genomic_DNA"/>
</dbReference>
<evidence type="ECO:0000256" key="8">
    <source>
        <dbReference type="RuleBase" id="RU363032"/>
    </source>
</evidence>
<evidence type="ECO:0000256" key="3">
    <source>
        <dbReference type="ARBA" id="ARBA00022475"/>
    </source>
</evidence>
<evidence type="ECO:0000259" key="9">
    <source>
        <dbReference type="PROSITE" id="PS50928"/>
    </source>
</evidence>
<sequence>MKTARLLLLCLLFGFLPLSIVIVAISSFTQSGYFSVPLDALSLRWYVEFFTDWQWISLLLLVSAAVALGVALISTTAALLAALVLARRRFAGSGLLETLIMLPLVFPNAALGVAFLGVLGLLGIGGTYLGIVLAHCIITLPFAYRPILNALRKLDPALEEASMSLSATPLQVLRTVTLPMLRPGLITAFLFCFIVSFDEATVTIFLIAPDVNTLPVRILTQIQESASPVIAVIATFLILFTLSLVLLLERTVGLELFAAPQRER</sequence>
<evidence type="ECO:0000256" key="2">
    <source>
        <dbReference type="ARBA" id="ARBA00022448"/>
    </source>
</evidence>
<comment type="similarity">
    <text evidence="8">Belongs to the binding-protein-dependent transport system permease family.</text>
</comment>
<evidence type="ECO:0000256" key="1">
    <source>
        <dbReference type="ARBA" id="ARBA00004429"/>
    </source>
</evidence>
<evidence type="ECO:0000256" key="5">
    <source>
        <dbReference type="ARBA" id="ARBA00022692"/>
    </source>
</evidence>
<dbReference type="Gene3D" id="1.10.3720.10">
    <property type="entry name" value="MetI-like"/>
    <property type="match status" value="1"/>
</dbReference>